<feature type="compositionally biased region" description="Polar residues" evidence="2">
    <location>
        <begin position="1581"/>
        <end position="1600"/>
    </location>
</feature>
<feature type="compositionally biased region" description="Acidic residues" evidence="2">
    <location>
        <begin position="557"/>
        <end position="566"/>
    </location>
</feature>
<feature type="coiled-coil region" evidence="1">
    <location>
        <begin position="1145"/>
        <end position="1215"/>
    </location>
</feature>
<feature type="compositionally biased region" description="Polar residues" evidence="2">
    <location>
        <begin position="724"/>
        <end position="739"/>
    </location>
</feature>
<dbReference type="GO" id="GO:0005543">
    <property type="term" value="F:phospholipid binding"/>
    <property type="evidence" value="ECO:0007669"/>
    <property type="project" value="InterPro"/>
</dbReference>
<feature type="domain" description="PH" evidence="3">
    <location>
        <begin position="1649"/>
        <end position="1760"/>
    </location>
</feature>
<proteinExistence type="predicted"/>
<feature type="compositionally biased region" description="Low complexity" evidence="2">
    <location>
        <begin position="1805"/>
        <end position="1817"/>
    </location>
</feature>
<name>A0AAN8EH15_9EURO</name>
<feature type="region of interest" description="Disordered" evidence="2">
    <location>
        <begin position="1954"/>
        <end position="1981"/>
    </location>
</feature>
<feature type="compositionally biased region" description="Basic and acidic residues" evidence="2">
    <location>
        <begin position="1920"/>
        <end position="1939"/>
    </location>
</feature>
<feature type="region of interest" description="Disordered" evidence="2">
    <location>
        <begin position="681"/>
        <end position="842"/>
    </location>
</feature>
<gene>
    <name evidence="4" type="ORF">OHC33_008303</name>
</gene>
<feature type="compositionally biased region" description="Polar residues" evidence="2">
    <location>
        <begin position="493"/>
        <end position="504"/>
    </location>
</feature>
<feature type="compositionally biased region" description="Low complexity" evidence="2">
    <location>
        <begin position="1471"/>
        <end position="1491"/>
    </location>
</feature>
<feature type="region of interest" description="Disordered" evidence="2">
    <location>
        <begin position="1797"/>
        <end position="1876"/>
    </location>
</feature>
<dbReference type="InterPro" id="IPR053005">
    <property type="entry name" value="Nuclear_Pos-Cytoskel_Interact"/>
</dbReference>
<dbReference type="GO" id="GO:0005739">
    <property type="term" value="C:mitochondrion"/>
    <property type="evidence" value="ECO:0007669"/>
    <property type="project" value="TreeGrafter"/>
</dbReference>
<feature type="region of interest" description="Disordered" evidence="2">
    <location>
        <begin position="1383"/>
        <end position="1614"/>
    </location>
</feature>
<dbReference type="Proteomes" id="UP001316803">
    <property type="component" value="Unassembled WGS sequence"/>
</dbReference>
<feature type="region of interest" description="Disordered" evidence="2">
    <location>
        <begin position="1895"/>
        <end position="1939"/>
    </location>
</feature>
<feature type="compositionally biased region" description="Low complexity" evidence="2">
    <location>
        <begin position="1601"/>
        <end position="1614"/>
    </location>
</feature>
<sequence length="1981" mass="217461">MAATTTEKLPATPGHPFDTNSYGHDDEDVFSSPADPLSQSYHHRFSSRFDIEPLALSSTSSPSQLKRTIEAHLQETDRRLQDTQELGTSLLKQREDLTSKLEEVEQFQDEAQIPPELRVKLADIEREHADVSREVARALIAPKPKQDDSQLSDSGVFSSQATGSPTKVSAPSRRHRNQPSTRAGDLQFAADISTSLLAQVRQLQATVAERDDSLRRVNAEREAIEHDLHNHTQKIRALDESEQKYKDENWNLETQRHELLTAAKDAQDKEKRLNASLAAATAERNRLQNDLDEIRMNHAKLVEEHTATRKAHDTEIHGLKRNADMADTDRQSLQDRIEELVSQNQELAKAISNRSRSSQISPGEGFVSTREESVERTGTPEDSPPPSPTKATPRHGALESETLRSSLHHSHRMIQNLKAQNHREKTEKIELRRMLQEARDDLESRRDGGSAAKRQKTKPDVFKKPARPDMLGGTRRRRTDIELTDDDWEDQNVDSPTHARSANMLQLPRGNDQRLSDLSDAYQTANDTEGTFDTADERNTTESEAFMTGAESLAGDSTDELTETEDTASHTGRAAPGRVGRASLNARPAGDRTGYTSTGSTSADEADNLQTPMQSSFTKFKLRNSRAASARQSQLPEQSTPESFGSRSISHDSPASTLTTGQSPAVGEQSLFAELGGMDEINSEANSTPARSSTMSSTHSTPGYTPSKTAALATQSAAKGAMVDSSTMTEPWTPQNLTTGPAAEKRLLPSAFPLPPSVPASPMKRSDNSTQYTPQRGMAESPSRPTSSHITPPKTVWDEVHEPSTPGNMDDRSLSQHGYSGVLSQDSVPVSSPAQTTADTQNQLKQLQAELAAKETELDELRRSNAAALAAAAASLESLRDTHATTLAERRSGLEALRSSHDAKLAELESQMESLRGAHSAELSKKDNELEDLRSGHVAALAASMAELERLRTSHASDLASKETELNGQRNDHTLAISKKESEIADMRNIHATDLLKKQSELDDLQNGHATALQARQFELDRLRNSHATELDMLRGQLASHREQVDNKQAELDGLRSSHAAALSSSQAEMEQFRSTYAAESDKLKAQIVSQGEEISRKRTELETLRSVHSEELDKLRGQVSGYDKEMGTKQTEFEKLAAVHSAELEGLRRQISGHGEEMSNKELELEALRSTHDTELEGLRGQIAAHTQQLASKKSELETLQLTHNQELERLRRQIDGNAEIVERLQTGHNQELAKLHSQIASHTQQLGDKQSERDALQLSHEQEMDRLRRQVDAKSEMVERLHADHSQELAKLHAEIYSYRVEVEQLQNALHTVEVRNTTLKTAGYSSILSQETHPVAPELAAPVRLRGSESPDRPRTAERVVGGGLLASAAAALGFAASNKDESTAIREDETSGPVATDTAGSSSPLKDISGNAAPTRTKESTDTFGGPLIKPTVSHDQSSQTMLGGEQLDQALKPRKSPLPPVVIPARNRSPSTRTPTSPTRYPARPSSRTREVSPIVEDSMAIPSTPPPRPSSASSNRTSSLVSQTHPPLPSDHKDIIAKANQNVSPTRQQGATIRQSGAMGPPIMPASAMRRPKTPNESVRTSSRVGQNGKRTAGSQMSRRSSVSSFASELDERFNIRPDQQATGPAFEAGPGTDPRMIQAITQTMIGEYLWKYTRKAGSKEMSSTRHRRYFWVHPYTKTLYWSDQDPQTAGRTELKAKSVAIESVQVVSDDNPMPPGLHRKSLEVTTPGRKIKFTASTGQRHETWFNALSYLLHRGGEQNPSGMAASGGNEITNEDIAEFSVNGYGARLVPNDSRMSMSSYNSRTTTGTSRRVGRQSLPVGGISGTSSSQVPQTQGVQSSTMTSNNDTAGQSRLDAPQDRDRTIRANSVSRISKMFGSMASRTRLDNAPLAAESSSHRRGNSSIYNASVISDGRNAEEEEARRQREQEERPGLEDVRACCDGKHHVGSLAHRHASGPTTQNRFSNAINRSMNRRT</sequence>
<feature type="region of interest" description="Disordered" evidence="2">
    <location>
        <begin position="439"/>
        <end position="514"/>
    </location>
</feature>
<keyword evidence="5" id="KW-1185">Reference proteome</keyword>
<feature type="region of interest" description="Disordered" evidence="2">
    <location>
        <begin position="548"/>
        <end position="665"/>
    </location>
</feature>
<dbReference type="GO" id="GO:0005938">
    <property type="term" value="C:cell cortex"/>
    <property type="evidence" value="ECO:0007669"/>
    <property type="project" value="InterPro"/>
</dbReference>
<feature type="compositionally biased region" description="Basic and acidic residues" evidence="2">
    <location>
        <begin position="1383"/>
        <end position="1393"/>
    </location>
</feature>
<evidence type="ECO:0000313" key="4">
    <source>
        <dbReference type="EMBL" id="KAK5950637.1"/>
    </source>
</evidence>
<evidence type="ECO:0000313" key="5">
    <source>
        <dbReference type="Proteomes" id="UP001316803"/>
    </source>
</evidence>
<dbReference type="SUPFAM" id="SSF50729">
    <property type="entry name" value="PH domain-like"/>
    <property type="match status" value="1"/>
</dbReference>
<dbReference type="InterPro" id="IPR024774">
    <property type="entry name" value="PH_dom-Mcp5-type"/>
</dbReference>
<feature type="compositionally biased region" description="Polar residues" evidence="2">
    <location>
        <begin position="626"/>
        <end position="663"/>
    </location>
</feature>
<dbReference type="InterPro" id="IPR001849">
    <property type="entry name" value="PH_domain"/>
</dbReference>
<feature type="compositionally biased region" description="Polar residues" evidence="2">
    <location>
        <begin position="594"/>
        <end position="618"/>
    </location>
</feature>
<accession>A0AAN8EH15</accession>
<feature type="compositionally biased region" description="Polar residues" evidence="2">
    <location>
        <begin position="1962"/>
        <end position="1981"/>
    </location>
</feature>
<feature type="region of interest" description="Disordered" evidence="2">
    <location>
        <begin position="141"/>
        <end position="183"/>
    </location>
</feature>
<feature type="compositionally biased region" description="Polar residues" evidence="2">
    <location>
        <begin position="1831"/>
        <end position="1857"/>
    </location>
</feature>
<comment type="caution">
    <text evidence="4">The sequence shown here is derived from an EMBL/GenBank/DDBJ whole genome shotgun (WGS) entry which is preliminary data.</text>
</comment>
<organism evidence="4 5">
    <name type="scientific">Knufia fluminis</name>
    <dbReference type="NCBI Taxonomy" id="191047"/>
    <lineage>
        <taxon>Eukaryota</taxon>
        <taxon>Fungi</taxon>
        <taxon>Dikarya</taxon>
        <taxon>Ascomycota</taxon>
        <taxon>Pezizomycotina</taxon>
        <taxon>Eurotiomycetes</taxon>
        <taxon>Chaetothyriomycetidae</taxon>
        <taxon>Chaetothyriales</taxon>
        <taxon>Trichomeriaceae</taxon>
        <taxon>Knufia</taxon>
    </lineage>
</organism>
<dbReference type="SMART" id="SM00233">
    <property type="entry name" value="PH"/>
    <property type="match status" value="1"/>
</dbReference>
<feature type="compositionally biased region" description="Polar residues" evidence="2">
    <location>
        <begin position="815"/>
        <end position="842"/>
    </location>
</feature>
<dbReference type="Pfam" id="PF12814">
    <property type="entry name" value="Mcp5_PH"/>
    <property type="match status" value="1"/>
</dbReference>
<dbReference type="EMBL" id="JAKLMC020000025">
    <property type="protein sequence ID" value="KAK5950637.1"/>
    <property type="molecule type" value="Genomic_DNA"/>
</dbReference>
<dbReference type="InterPro" id="IPR011993">
    <property type="entry name" value="PH-like_dom_sf"/>
</dbReference>
<feature type="compositionally biased region" description="Acidic residues" evidence="2">
    <location>
        <begin position="482"/>
        <end position="492"/>
    </location>
</feature>
<protein>
    <recommendedName>
        <fullName evidence="3">PH domain-containing protein</fullName>
    </recommendedName>
</protein>
<evidence type="ECO:0000259" key="3">
    <source>
        <dbReference type="PROSITE" id="PS50003"/>
    </source>
</evidence>
<feature type="compositionally biased region" description="Low complexity" evidence="2">
    <location>
        <begin position="1516"/>
        <end position="1525"/>
    </location>
</feature>
<dbReference type="PANTHER" id="PTHR28190">
    <property type="entry name" value="NUCLEAR MIGRATION PROTEIN NUM1"/>
    <property type="match status" value="1"/>
</dbReference>
<feature type="compositionally biased region" description="Polar residues" evidence="2">
    <location>
        <begin position="350"/>
        <end position="361"/>
    </location>
</feature>
<evidence type="ECO:0000256" key="2">
    <source>
        <dbReference type="SAM" id="MobiDB-lite"/>
    </source>
</evidence>
<dbReference type="GO" id="GO:0032065">
    <property type="term" value="P:maintenance of protein location in cell cortex"/>
    <property type="evidence" value="ECO:0007669"/>
    <property type="project" value="InterPro"/>
</dbReference>
<dbReference type="PROSITE" id="PS50003">
    <property type="entry name" value="PH_DOMAIN"/>
    <property type="match status" value="1"/>
</dbReference>
<dbReference type="GO" id="GO:0000226">
    <property type="term" value="P:microtubule cytoskeleton organization"/>
    <property type="evidence" value="ECO:0007669"/>
    <property type="project" value="TreeGrafter"/>
</dbReference>
<keyword evidence="1" id="KW-0175">Coiled coil</keyword>
<feature type="compositionally biased region" description="Polar residues" evidence="2">
    <location>
        <begin position="683"/>
        <end position="717"/>
    </location>
</feature>
<feature type="compositionally biased region" description="Basic and acidic residues" evidence="2">
    <location>
        <begin position="369"/>
        <end position="379"/>
    </location>
</feature>
<feature type="region of interest" description="Disordered" evidence="2">
    <location>
        <begin position="1"/>
        <end position="37"/>
    </location>
</feature>
<feature type="coiled-coil region" evidence="1">
    <location>
        <begin position="66"/>
        <end position="110"/>
    </location>
</feature>
<reference evidence="4 5" key="1">
    <citation type="submission" date="2022-12" db="EMBL/GenBank/DDBJ databases">
        <title>Genomic features and morphological characterization of a novel Knufia sp. strain isolated from spacecraft assembly facility.</title>
        <authorList>
            <person name="Teixeira M."/>
            <person name="Chander A.M."/>
            <person name="Stajich J.E."/>
            <person name="Venkateswaran K."/>
        </authorList>
    </citation>
    <scope>NUCLEOTIDE SEQUENCE [LARGE SCALE GENOMIC DNA]</scope>
    <source>
        <strain evidence="4 5">FJI-L2-BK-P2</strain>
    </source>
</reference>
<feature type="compositionally biased region" description="Basic and acidic residues" evidence="2">
    <location>
        <begin position="439"/>
        <end position="448"/>
    </location>
</feature>
<feature type="coiled-coil region" evidence="1">
    <location>
        <begin position="1031"/>
        <end position="1058"/>
    </location>
</feature>
<feature type="compositionally biased region" description="Polar residues" evidence="2">
    <location>
        <begin position="1545"/>
        <end position="1561"/>
    </location>
</feature>
<feature type="coiled-coil region" evidence="1">
    <location>
        <begin position="1266"/>
        <end position="1311"/>
    </location>
</feature>
<evidence type="ECO:0000256" key="1">
    <source>
        <dbReference type="SAM" id="Coils"/>
    </source>
</evidence>
<dbReference type="PANTHER" id="PTHR28190:SF1">
    <property type="entry name" value="NUCLEAR MIGRATION PROTEIN NUM1"/>
    <property type="match status" value="1"/>
</dbReference>
<feature type="compositionally biased region" description="Basic and acidic residues" evidence="2">
    <location>
        <begin position="457"/>
        <end position="467"/>
    </location>
</feature>
<feature type="region of interest" description="Disordered" evidence="2">
    <location>
        <begin position="350"/>
        <end position="396"/>
    </location>
</feature>
<dbReference type="CDD" id="cd13365">
    <property type="entry name" value="PH_PLC_plant-like"/>
    <property type="match status" value="1"/>
</dbReference>
<feature type="compositionally biased region" description="Polar residues" evidence="2">
    <location>
        <begin position="149"/>
        <end position="169"/>
    </location>
</feature>
<dbReference type="GO" id="GO:0015631">
    <property type="term" value="F:tubulin binding"/>
    <property type="evidence" value="ECO:0007669"/>
    <property type="project" value="TreeGrafter"/>
</dbReference>
<feature type="region of interest" description="Disordered" evidence="2">
    <location>
        <begin position="306"/>
        <end position="329"/>
    </location>
</feature>
<dbReference type="Gene3D" id="2.30.29.30">
    <property type="entry name" value="Pleckstrin-homology domain (PH domain)/Phosphotyrosine-binding domain (PTB)"/>
    <property type="match status" value="1"/>
</dbReference>